<organism evidence="6 7">
    <name type="scientific">Rhizoctonia solani 123E</name>
    <dbReference type="NCBI Taxonomy" id="1423351"/>
    <lineage>
        <taxon>Eukaryota</taxon>
        <taxon>Fungi</taxon>
        <taxon>Dikarya</taxon>
        <taxon>Basidiomycota</taxon>
        <taxon>Agaricomycotina</taxon>
        <taxon>Agaricomycetes</taxon>
        <taxon>Cantharellales</taxon>
        <taxon>Ceratobasidiaceae</taxon>
        <taxon>Rhizoctonia</taxon>
    </lineage>
</organism>
<feature type="region of interest" description="Disordered" evidence="4">
    <location>
        <begin position="1265"/>
        <end position="1306"/>
    </location>
</feature>
<dbReference type="GO" id="GO:0005524">
    <property type="term" value="F:ATP binding"/>
    <property type="evidence" value="ECO:0007669"/>
    <property type="project" value="UniProtKB-KW"/>
</dbReference>
<keyword evidence="3" id="KW-0067">ATP-binding</keyword>
<name>A0A074RNU9_9AGAM</name>
<evidence type="ECO:0000256" key="2">
    <source>
        <dbReference type="ARBA" id="ARBA00022801"/>
    </source>
</evidence>
<feature type="compositionally biased region" description="Pro residues" evidence="4">
    <location>
        <begin position="1186"/>
        <end position="1196"/>
    </location>
</feature>
<feature type="region of interest" description="Disordered" evidence="4">
    <location>
        <begin position="1060"/>
        <end position="1250"/>
    </location>
</feature>
<dbReference type="InterPro" id="IPR050628">
    <property type="entry name" value="SNF2_RAD54_helicase_TF"/>
</dbReference>
<reference evidence="6 7" key="1">
    <citation type="submission" date="2013-12" db="EMBL/GenBank/DDBJ databases">
        <authorList>
            <person name="Cubeta M."/>
            <person name="Pakala S."/>
            <person name="Fedorova N."/>
            <person name="Thomas E."/>
            <person name="Dean R."/>
            <person name="Jabaji S."/>
            <person name="Neate S."/>
            <person name="Toda T."/>
            <person name="Tavantzis S."/>
            <person name="Vilgalys R."/>
            <person name="Bharathan N."/>
            <person name="Pakala S."/>
            <person name="Losada L.S."/>
            <person name="Zafar N."/>
            <person name="Nierman W."/>
        </authorList>
    </citation>
    <scope>NUCLEOTIDE SEQUENCE [LARGE SCALE GENOMIC DNA]</scope>
    <source>
        <strain evidence="6 7">123E</strain>
    </source>
</reference>
<proteinExistence type="predicted"/>
<dbReference type="GO" id="GO:0016787">
    <property type="term" value="F:hydrolase activity"/>
    <property type="evidence" value="ECO:0007669"/>
    <property type="project" value="UniProtKB-KW"/>
</dbReference>
<feature type="compositionally biased region" description="Basic residues" evidence="4">
    <location>
        <begin position="1129"/>
        <end position="1140"/>
    </location>
</feature>
<dbReference type="OrthoDB" id="3270319at2759"/>
<dbReference type="Pfam" id="PF00176">
    <property type="entry name" value="SNF2-rel_dom"/>
    <property type="match status" value="1"/>
</dbReference>
<protein>
    <submittedName>
        <fullName evidence="6">SNF2 family amino-terminal protein</fullName>
    </submittedName>
</protein>
<dbReference type="SMART" id="SM00490">
    <property type="entry name" value="HELICc"/>
    <property type="match status" value="1"/>
</dbReference>
<dbReference type="InterPro" id="IPR001650">
    <property type="entry name" value="Helicase_C-like"/>
</dbReference>
<dbReference type="InterPro" id="IPR049730">
    <property type="entry name" value="SNF2/RAD54-like_C"/>
</dbReference>
<evidence type="ECO:0000259" key="5">
    <source>
        <dbReference type="PROSITE" id="PS51194"/>
    </source>
</evidence>
<dbReference type="GO" id="GO:0006281">
    <property type="term" value="P:DNA repair"/>
    <property type="evidence" value="ECO:0007669"/>
    <property type="project" value="TreeGrafter"/>
</dbReference>
<evidence type="ECO:0000256" key="4">
    <source>
        <dbReference type="SAM" id="MobiDB-lite"/>
    </source>
</evidence>
<gene>
    <name evidence="6" type="ORF">V565_170850</name>
</gene>
<dbReference type="SUPFAM" id="SSF52540">
    <property type="entry name" value="P-loop containing nucleoside triphosphate hydrolases"/>
    <property type="match status" value="2"/>
</dbReference>
<dbReference type="Pfam" id="PF00271">
    <property type="entry name" value="Helicase_C"/>
    <property type="match status" value="1"/>
</dbReference>
<evidence type="ECO:0000313" key="7">
    <source>
        <dbReference type="Proteomes" id="UP000027456"/>
    </source>
</evidence>
<dbReference type="GO" id="GO:0005634">
    <property type="term" value="C:nucleus"/>
    <property type="evidence" value="ECO:0007669"/>
    <property type="project" value="TreeGrafter"/>
</dbReference>
<evidence type="ECO:0000256" key="1">
    <source>
        <dbReference type="ARBA" id="ARBA00022741"/>
    </source>
</evidence>
<feature type="compositionally biased region" description="Polar residues" evidence="4">
    <location>
        <begin position="1233"/>
        <end position="1243"/>
    </location>
</feature>
<dbReference type="InterPro" id="IPR000330">
    <property type="entry name" value="SNF2_N"/>
</dbReference>
<feature type="compositionally biased region" description="Basic and acidic residues" evidence="4">
    <location>
        <begin position="1117"/>
        <end position="1127"/>
    </location>
</feature>
<feature type="compositionally biased region" description="Polar residues" evidence="4">
    <location>
        <begin position="1207"/>
        <end position="1216"/>
    </location>
</feature>
<feature type="region of interest" description="Disordered" evidence="4">
    <location>
        <begin position="956"/>
        <end position="1033"/>
    </location>
</feature>
<dbReference type="Gene3D" id="3.40.50.300">
    <property type="entry name" value="P-loop containing nucleotide triphosphate hydrolases"/>
    <property type="match status" value="2"/>
</dbReference>
<feature type="domain" description="Helicase C-terminal" evidence="5">
    <location>
        <begin position="799"/>
        <end position="968"/>
    </location>
</feature>
<feature type="compositionally biased region" description="Low complexity" evidence="4">
    <location>
        <begin position="1197"/>
        <end position="1206"/>
    </location>
</feature>
<dbReference type="Proteomes" id="UP000027456">
    <property type="component" value="Unassembled WGS sequence"/>
</dbReference>
<keyword evidence="2" id="KW-0378">Hydrolase</keyword>
<accession>A0A074RNU9</accession>
<dbReference type="InterPro" id="IPR027417">
    <property type="entry name" value="P-loop_NTPase"/>
</dbReference>
<feature type="compositionally biased region" description="Basic and acidic residues" evidence="4">
    <location>
        <begin position="1484"/>
        <end position="1496"/>
    </location>
</feature>
<dbReference type="GO" id="GO:0008094">
    <property type="term" value="F:ATP-dependent activity, acting on DNA"/>
    <property type="evidence" value="ECO:0007669"/>
    <property type="project" value="TreeGrafter"/>
</dbReference>
<dbReference type="EMBL" id="AZST01000862">
    <property type="protein sequence ID" value="KEP47030.1"/>
    <property type="molecule type" value="Genomic_DNA"/>
</dbReference>
<dbReference type="STRING" id="1423351.A0A074RNU9"/>
<evidence type="ECO:0000313" key="6">
    <source>
        <dbReference type="EMBL" id="KEP47030.1"/>
    </source>
</evidence>
<feature type="compositionally biased region" description="Polar residues" evidence="4">
    <location>
        <begin position="1167"/>
        <end position="1182"/>
    </location>
</feature>
<dbReference type="CDD" id="cd18793">
    <property type="entry name" value="SF2_C_SNF"/>
    <property type="match status" value="1"/>
</dbReference>
<comment type="caution">
    <text evidence="6">The sequence shown here is derived from an EMBL/GenBank/DDBJ whole genome shotgun (WGS) entry which is preliminary data.</text>
</comment>
<dbReference type="PANTHER" id="PTHR45626">
    <property type="entry name" value="TRANSCRIPTION TERMINATION FACTOR 2-RELATED"/>
    <property type="match status" value="1"/>
</dbReference>
<evidence type="ECO:0000256" key="3">
    <source>
        <dbReference type="ARBA" id="ARBA00022840"/>
    </source>
</evidence>
<dbReference type="PANTHER" id="PTHR45626:SF14">
    <property type="entry name" value="ATP-DEPENDENT DNA HELICASE (EUROFUNG)"/>
    <property type="match status" value="1"/>
</dbReference>
<feature type="region of interest" description="Disordered" evidence="4">
    <location>
        <begin position="1400"/>
        <end position="1504"/>
    </location>
</feature>
<sequence length="1504" mass="164018">MAERFMCKFWQLWCGAAAQRKPIDYAIGLVTPDTPAALKKDDSGYREYRELVLAAFDRAGGINAIVDEVMNAFRATPAEKWKDQRNTNRGKPPRKRVPEHAVVIPTASQAIDTWVHAALAHRLFGDTAVDVGGAVVREWQKTINCFLFRRYENLLRRLETRRSKSAAAMVKLDECLKAASERQTPETFRAATQALVAWRKVAIETLETDDPPFLERDKQLAELWADAGFEFKDKVKRKSRTTKVKNTSSIPTEAEMEAAFLYYVEDYCNGIEAIDELPAPGMQQFPGYEDLLDDGEDIGVQEFKDWPVERVWQSLGLAGTRQFPFAEPGTSYAPELKLADKAAVFPLSHQVIGAHVMVAAAFTEKIGQRSLPSLLCDDVGLGKTIQIIGLLSIVKHYYEQQHLDEIKKLAAPEFITVKGTPYFAGRQAIPNLPSLVISPCTLSGQWMEQIAKFTQQGSFAVVRYAVDQGPLETFSSNPKGGYRIAAGPGGERASSIIIVADLSAITKEAKRCLEPPAASLKGNAAKLWEARGEVSEFREGLSPVGSLLSMHFRVAAVDEVHQVRNCNVTQRGVQVITENSDVVVGASATPLVTSVPDLGSLARNVRYEPMLGDRGVEYHKQMAKSKREREKEWATKSTSIILHTAYDEAQQAAKKAGIAPNPRDLQFNELFHQAERRYDSPSESNALKTAYVSQPAIRTFRSLLRPIAIRRTALSKGCDGNPILALPPLRKIVAWTRMTKPEAAQMAEVNEMHLRWKQVLAKQLAEKGESSPDFLRWRWTGNPKILQFNEDASHNREAILDDPLPSEEPRKFLLYVSLSYHRNLFGKMFELKKRGFVYYDGSMTPAKRQKAVDKFNTDGNCRIMIISNVGSAGLNLTVASVVILASPVWSGQETLQIFGRCYRYGQRRDVAVYTIVSRDGIDLALLGYAGGKTLTSEQFMMSQNEFQQIYQGITAPAESENEEEQDEGSGIVSTKGTKVTNRKRKQPLIIGSGEDSVHRADTTGAMEPVTSRPEKRSKLAASSSTGKVKKPSQANVVMPAPAQPLGVAANLTTTSGTQNVMTPAGFQQPEGATVPATQKPAMTPPPSSTTSNKPAGVVVNAPGTVAGKSSLLTHGVDVPERAPDQTRPKTTKQTRPRPRARPAAGPPGNQVPTSMVKDSKPPLANKPKNNSAHSTAQRQGPSIPTVEPPNPLPPPEEITGPGLGTPAESNQTTVGSSVKHHLISTRPPFRKQTALSGNKSSHLSHGKAGESASVMVQNDFSLPSVVSQPPVTAGTPRPKPKGQPTVPVQSGSKSGAGRKAQSKFDSLSSIYRAKRKQLTATGGGVGNESLSGDEGGEDALRHVELDYYIPPEGPNQSTPNRVLSIWDKITSEFKWFPQMHKLFSARPNQVPIAVTTGVGPTGPQTVLHQSPPRAPSLEWDDCESDPDPEAVAYENPPQAGSSNTRTDAHKPASGFDFALQGVESFRGSASPPITGKGKAVNPKEYGKSQAKEEKVVKAPTAQPK</sequence>
<feature type="non-terminal residue" evidence="6">
    <location>
        <position position="1504"/>
    </location>
</feature>
<feature type="compositionally biased region" description="Acidic residues" evidence="4">
    <location>
        <begin position="1418"/>
        <end position="1428"/>
    </location>
</feature>
<dbReference type="PROSITE" id="PS51194">
    <property type="entry name" value="HELICASE_CTER"/>
    <property type="match status" value="1"/>
</dbReference>
<keyword evidence="7" id="KW-1185">Reference proteome</keyword>
<keyword evidence="1" id="KW-0547">Nucleotide-binding</keyword>
<dbReference type="HOGENOM" id="CLU_004159_0_0_1"/>